<dbReference type="EMBL" id="JAADJZ010000006">
    <property type="protein sequence ID" value="KAF2873969.1"/>
    <property type="molecule type" value="Genomic_DNA"/>
</dbReference>
<protein>
    <submittedName>
        <fullName evidence="1">Uncharacterized protein</fullName>
    </submittedName>
</protein>
<dbReference type="Proteomes" id="UP000481861">
    <property type="component" value="Unassembled WGS sequence"/>
</dbReference>
<proteinExistence type="predicted"/>
<evidence type="ECO:0000313" key="2">
    <source>
        <dbReference type="Proteomes" id="UP000481861"/>
    </source>
</evidence>
<sequence length="329" mass="36989">MAADAGRCAGSIWACGPPDADPEMRFWQGYQWLQSHIHSRIQRDKVPLQYQSGYIIFHFSQQIAALSRLGVSTLALRVATLPREVRDLIYDHYLTAQPRLSIPYASSPPPDLRPLLQVCSQDLSTRGFPPDLASELAAQYLKRRVYLELHDYRAIASWQADPVWTSAPHSAVRCCVIHVLPEDHVIGSLQVHTEPDGRTVGTLDVHASARSAYKPLLDMPVREGTQIDFELTLDSLVSVRLQLLAVLYVADALRYKGVRVNLRGPLEEIEEDESAYGCGKLAVRNFTWLLFVPWDDAIEILCSVWLCRCGISATLFTISTDICYLHDCK</sequence>
<reference evidence="1 2" key="1">
    <citation type="submission" date="2020-01" db="EMBL/GenBank/DDBJ databases">
        <authorList>
            <consortium name="DOE Joint Genome Institute"/>
            <person name="Haridas S."/>
            <person name="Albert R."/>
            <person name="Binder M."/>
            <person name="Bloem J."/>
            <person name="Labutti K."/>
            <person name="Salamov A."/>
            <person name="Andreopoulos B."/>
            <person name="Baker S.E."/>
            <person name="Barry K."/>
            <person name="Bills G."/>
            <person name="Bluhm B.H."/>
            <person name="Cannon C."/>
            <person name="Castanera R."/>
            <person name="Culley D.E."/>
            <person name="Daum C."/>
            <person name="Ezra D."/>
            <person name="Gonzalez J.B."/>
            <person name="Henrissat B."/>
            <person name="Kuo A."/>
            <person name="Liang C."/>
            <person name="Lipzen A."/>
            <person name="Lutzoni F."/>
            <person name="Magnuson J."/>
            <person name="Mondo S."/>
            <person name="Nolan M."/>
            <person name="Ohm R."/>
            <person name="Pangilinan J."/>
            <person name="Park H.-J.H."/>
            <person name="Ramirez L."/>
            <person name="Alfaro M."/>
            <person name="Sun H."/>
            <person name="Tritt A."/>
            <person name="Yoshinaga Y."/>
            <person name="Zwiers L.-H.L."/>
            <person name="Turgeon B.G."/>
            <person name="Goodwin S.B."/>
            <person name="Spatafora J.W."/>
            <person name="Crous P.W."/>
            <person name="Grigoriev I.V."/>
        </authorList>
    </citation>
    <scope>NUCLEOTIDE SEQUENCE [LARGE SCALE GENOMIC DNA]</scope>
    <source>
        <strain evidence="1 2">CBS 611.86</strain>
    </source>
</reference>
<dbReference type="OrthoDB" id="3801268at2759"/>
<organism evidence="1 2">
    <name type="scientific">Massariosphaeria phaeospora</name>
    <dbReference type="NCBI Taxonomy" id="100035"/>
    <lineage>
        <taxon>Eukaryota</taxon>
        <taxon>Fungi</taxon>
        <taxon>Dikarya</taxon>
        <taxon>Ascomycota</taxon>
        <taxon>Pezizomycotina</taxon>
        <taxon>Dothideomycetes</taxon>
        <taxon>Pleosporomycetidae</taxon>
        <taxon>Pleosporales</taxon>
        <taxon>Pleosporales incertae sedis</taxon>
        <taxon>Massariosphaeria</taxon>
    </lineage>
</organism>
<name>A0A7C8I9F4_9PLEO</name>
<gene>
    <name evidence="1" type="ORF">BDV95DRAFT_318284</name>
</gene>
<evidence type="ECO:0000313" key="1">
    <source>
        <dbReference type="EMBL" id="KAF2873969.1"/>
    </source>
</evidence>
<dbReference type="AlphaFoldDB" id="A0A7C8I9F4"/>
<accession>A0A7C8I9F4</accession>
<keyword evidence="2" id="KW-1185">Reference proteome</keyword>
<comment type="caution">
    <text evidence="1">The sequence shown here is derived from an EMBL/GenBank/DDBJ whole genome shotgun (WGS) entry which is preliminary data.</text>
</comment>